<evidence type="ECO:0000256" key="1">
    <source>
        <dbReference type="SAM" id="MobiDB-lite"/>
    </source>
</evidence>
<feature type="signal peptide" evidence="2">
    <location>
        <begin position="1"/>
        <end position="18"/>
    </location>
</feature>
<dbReference type="AlphaFoldDB" id="A0AAD5KXW1"/>
<reference evidence="3 4" key="1">
    <citation type="submission" date="2022-05" db="EMBL/GenBank/DDBJ databases">
        <title>A multi-omics perspective on studying reproductive biology in Daphnia sinensis.</title>
        <authorList>
            <person name="Jia J."/>
        </authorList>
    </citation>
    <scope>NUCLEOTIDE SEQUENCE [LARGE SCALE GENOMIC DNA]</scope>
    <source>
        <strain evidence="3 4">WSL</strain>
    </source>
</reference>
<accession>A0AAD5KXW1</accession>
<comment type="caution">
    <text evidence="3">The sequence shown here is derived from an EMBL/GenBank/DDBJ whole genome shotgun (WGS) entry which is preliminary data.</text>
</comment>
<evidence type="ECO:0000313" key="3">
    <source>
        <dbReference type="EMBL" id="KAI9551978.1"/>
    </source>
</evidence>
<name>A0AAD5KXW1_9CRUS</name>
<proteinExistence type="predicted"/>
<feature type="chain" id="PRO_5042034514" evidence="2">
    <location>
        <begin position="19"/>
        <end position="362"/>
    </location>
</feature>
<keyword evidence="2" id="KW-0732">Signal</keyword>
<evidence type="ECO:0000256" key="2">
    <source>
        <dbReference type="SAM" id="SignalP"/>
    </source>
</evidence>
<dbReference type="EMBL" id="WJBH02000010">
    <property type="protein sequence ID" value="KAI9551978.1"/>
    <property type="molecule type" value="Genomic_DNA"/>
</dbReference>
<dbReference type="Proteomes" id="UP000820818">
    <property type="component" value="Linkage Group LG10"/>
</dbReference>
<protein>
    <submittedName>
        <fullName evidence="3">Uncharacterized protein</fullName>
    </submittedName>
</protein>
<evidence type="ECO:0000313" key="4">
    <source>
        <dbReference type="Proteomes" id="UP000820818"/>
    </source>
</evidence>
<feature type="region of interest" description="Disordered" evidence="1">
    <location>
        <begin position="317"/>
        <end position="362"/>
    </location>
</feature>
<organism evidence="3 4">
    <name type="scientific">Daphnia sinensis</name>
    <dbReference type="NCBI Taxonomy" id="1820382"/>
    <lineage>
        <taxon>Eukaryota</taxon>
        <taxon>Metazoa</taxon>
        <taxon>Ecdysozoa</taxon>
        <taxon>Arthropoda</taxon>
        <taxon>Crustacea</taxon>
        <taxon>Branchiopoda</taxon>
        <taxon>Diplostraca</taxon>
        <taxon>Cladocera</taxon>
        <taxon>Anomopoda</taxon>
        <taxon>Daphniidae</taxon>
        <taxon>Daphnia</taxon>
        <taxon>Daphnia similis group</taxon>
    </lineage>
</organism>
<sequence length="362" mass="36122">MIAFKVLIAVTCIVFALATEEQKEAIEQQAAATDADNSKDLQTAEGTLGLYGGYGGLGYGRLGYAGLGYGNGLYGAGYGGLGYGHGIGYGAGYGGYGAGYGSNYGHNHGSSGYTSINKVISHGSKSHSNGHALGHGHGLYITSNGGSNDIQSRTLDNLPHHKAHRKLIFKSKMIAIKILFGVVCFAVAMASEESQQVPVKDNEDLKTEETHIGGYGLGDGIYGVNQFNNGLYGQGLGFGSYGNGLGLGGYGGIGAGYGGIGAGYGGIGGAYGGIGAGYGGIGAYGAGYGGVGAYGGVGGYGGIGGYGAGYGANHKNAHGHGHNQGHSSYESVNKVSSHQSHNSAAGGHHSAQANHALGGAGY</sequence>
<gene>
    <name evidence="3" type="ORF">GHT06_022315</name>
</gene>
<keyword evidence="4" id="KW-1185">Reference proteome</keyword>
<feature type="compositionally biased region" description="Polar residues" evidence="1">
    <location>
        <begin position="324"/>
        <end position="343"/>
    </location>
</feature>